<dbReference type="GO" id="GO:0004467">
    <property type="term" value="F:long-chain fatty acid-CoA ligase activity"/>
    <property type="evidence" value="ECO:0007669"/>
    <property type="project" value="UniProtKB-EC"/>
</dbReference>
<keyword evidence="5" id="KW-1185">Reference proteome</keyword>
<reference evidence="4 5" key="1">
    <citation type="submission" date="2024-02" db="EMBL/GenBank/DDBJ databases">
        <title>Adaptive strategies in a cosmopolitan and abundant soil bacterium.</title>
        <authorList>
            <person name="Carini P."/>
        </authorList>
    </citation>
    <scope>NUCLEOTIDE SEQUENCE [LARGE SCALE GENOMIC DNA]</scope>
    <source>
        <strain evidence="4 5">AZCC 1608</strain>
    </source>
</reference>
<dbReference type="Gene3D" id="3.40.50.12780">
    <property type="entry name" value="N-terminal domain of ligase-like"/>
    <property type="match status" value="1"/>
</dbReference>
<dbReference type="RefSeq" id="WP_334483443.1">
    <property type="nucleotide sequence ID" value="NZ_JAZHRV010000001.1"/>
</dbReference>
<evidence type="ECO:0000259" key="3">
    <source>
        <dbReference type="Pfam" id="PF00501"/>
    </source>
</evidence>
<dbReference type="EC" id="6.2.1.3" evidence="4"/>
<dbReference type="InterPro" id="IPR042099">
    <property type="entry name" value="ANL_N_sf"/>
</dbReference>
<feature type="domain" description="AMP-dependent synthetase/ligase" evidence="3">
    <location>
        <begin position="15"/>
        <end position="435"/>
    </location>
</feature>
<dbReference type="PANTHER" id="PTHR43272:SF33">
    <property type="entry name" value="AMP-BINDING DOMAIN-CONTAINING PROTEIN-RELATED"/>
    <property type="match status" value="1"/>
</dbReference>
<dbReference type="InterPro" id="IPR000873">
    <property type="entry name" value="AMP-dep_synth/lig_dom"/>
</dbReference>
<evidence type="ECO:0000313" key="4">
    <source>
        <dbReference type="EMBL" id="MEH2557354.1"/>
    </source>
</evidence>
<evidence type="ECO:0000313" key="5">
    <source>
        <dbReference type="Proteomes" id="UP001364224"/>
    </source>
</evidence>
<keyword evidence="4" id="KW-0436">Ligase</keyword>
<dbReference type="EMBL" id="JAZHRV010000001">
    <property type="protein sequence ID" value="MEH2557354.1"/>
    <property type="molecule type" value="Genomic_DNA"/>
</dbReference>
<evidence type="ECO:0000256" key="2">
    <source>
        <dbReference type="ARBA" id="ARBA00022840"/>
    </source>
</evidence>
<gene>
    <name evidence="4" type="ORF">V1286_004883</name>
</gene>
<sequence length="656" mass="72096">MAVGGSFDTFPKLLARNAVQFSSRPAFRHKDLGIWQTWTWAQVAEIVRAYAAGLHRLGLQPGDTIAIVGSNRPKLYWTLMAAQVLRAIPVPVYADAVADELAYVLAHADVKFVAAQDQEQVDKVFSISDRVPHLHKVVYDEPRGLDDYGHDRLIAIGDVIEDGRAALAASAALGRQIDGFTRQGEGSDISIILYTSGTTGASKGVMLSARGCIDAATDTVRFDSLTDKDVALAYLPLAWVGDHYLNYAQGIVAGFCMACPESGETIEQDRREIGPTFYFAPPRGFEAMLTRVMIRMEDAAAIKRRMFNYFLGIARRYGESILTGKPVPLFGRLLYALGHLMVYEPLKNVLGLSRVRVAYTAGEAIGPDLFAFYRSIGLNLKQLYGQTEAFLYVTCQPDGEIYSDTVGPAAPNVDIRIAETGEVQFRSPGMFVGYFKDQAKSAEAMTSDGYVKTGDAGFFDERTGHLKIIDRAKDVGRLADGTMFAPKYLENKLKFFPNIKEAVVYGDSRDFVCAFLNIDPVAVANWAERNNLAYGSYQELAGHPLVYDMVAKDVAEVNRSLAEGRVLAGAQIRRFLILHKELDADDGELTRTQKVRRGFIAERYAPLVTALYDGSHEADISTEVTFEDGRKGVIAARVKIRDLQTIGATEPLGKAA</sequence>
<dbReference type="PROSITE" id="PS00455">
    <property type="entry name" value="AMP_BINDING"/>
    <property type="match status" value="1"/>
</dbReference>
<name>A0ABU8BFM9_9BRAD</name>
<keyword evidence="2" id="KW-0067">ATP-binding</keyword>
<protein>
    <submittedName>
        <fullName evidence="4">Long-chain acyl-CoA synthetase</fullName>
        <ecNumber evidence="4">6.2.1.3</ecNumber>
    </submittedName>
</protein>
<evidence type="ECO:0000256" key="1">
    <source>
        <dbReference type="ARBA" id="ARBA00022741"/>
    </source>
</evidence>
<proteinExistence type="predicted"/>
<organism evidence="4 5">
    <name type="scientific">Bradyrhizobium algeriense</name>
    <dbReference type="NCBI Taxonomy" id="634784"/>
    <lineage>
        <taxon>Bacteria</taxon>
        <taxon>Pseudomonadati</taxon>
        <taxon>Pseudomonadota</taxon>
        <taxon>Alphaproteobacteria</taxon>
        <taxon>Hyphomicrobiales</taxon>
        <taxon>Nitrobacteraceae</taxon>
        <taxon>Bradyrhizobium</taxon>
    </lineage>
</organism>
<dbReference type="Pfam" id="PF00501">
    <property type="entry name" value="AMP-binding"/>
    <property type="match status" value="1"/>
</dbReference>
<dbReference type="Proteomes" id="UP001364224">
    <property type="component" value="Unassembled WGS sequence"/>
</dbReference>
<dbReference type="PANTHER" id="PTHR43272">
    <property type="entry name" value="LONG-CHAIN-FATTY-ACID--COA LIGASE"/>
    <property type="match status" value="1"/>
</dbReference>
<accession>A0ABU8BFM9</accession>
<keyword evidence="1" id="KW-0547">Nucleotide-binding</keyword>
<dbReference type="SUPFAM" id="SSF56801">
    <property type="entry name" value="Acetyl-CoA synthetase-like"/>
    <property type="match status" value="1"/>
</dbReference>
<comment type="caution">
    <text evidence="4">The sequence shown here is derived from an EMBL/GenBank/DDBJ whole genome shotgun (WGS) entry which is preliminary data.</text>
</comment>
<dbReference type="InterPro" id="IPR020845">
    <property type="entry name" value="AMP-binding_CS"/>
</dbReference>